<dbReference type="InterPro" id="IPR013099">
    <property type="entry name" value="K_chnl_dom"/>
</dbReference>
<evidence type="ECO:0000313" key="3">
    <source>
        <dbReference type="EMBL" id="SAK58395.1"/>
    </source>
</evidence>
<keyword evidence="1" id="KW-1133">Transmembrane helix</keyword>
<dbReference type="EMBL" id="FCOF02000008">
    <property type="protein sequence ID" value="SAK58395.1"/>
    <property type="molecule type" value="Genomic_DNA"/>
</dbReference>
<feature type="transmembrane region" description="Helical" evidence="1">
    <location>
        <begin position="26"/>
        <end position="51"/>
    </location>
</feature>
<dbReference type="RefSeq" id="WP_061124255.1">
    <property type="nucleotide sequence ID" value="NZ_FCOF02000008.1"/>
</dbReference>
<name>A0A158AL08_9BURK</name>
<organism evidence="3 4">
    <name type="scientific">Caballeronia catudaia</name>
    <dbReference type="NCBI Taxonomy" id="1777136"/>
    <lineage>
        <taxon>Bacteria</taxon>
        <taxon>Pseudomonadati</taxon>
        <taxon>Pseudomonadota</taxon>
        <taxon>Betaproteobacteria</taxon>
        <taxon>Burkholderiales</taxon>
        <taxon>Burkholderiaceae</taxon>
        <taxon>Caballeronia</taxon>
    </lineage>
</organism>
<sequence>MQSTASKRRTRPKVSPGRTIIEMIRVVWHLSPLFLINIATFMAIAVTMYYFGGPVDTVTHAPVTFGETLYMCGVTGLTIGYGDIVPTTPIGRAAAVSLAFLGVLLTGLITSAAVLAVQRASGYAESGGQ</sequence>
<reference evidence="3" key="1">
    <citation type="submission" date="2016-01" db="EMBL/GenBank/DDBJ databases">
        <authorList>
            <person name="Peeters C."/>
        </authorList>
    </citation>
    <scope>NUCLEOTIDE SEQUENCE [LARGE SCALE GENOMIC DNA]</scope>
    <source>
        <strain evidence="3">LMG 29318</strain>
    </source>
</reference>
<keyword evidence="4" id="KW-1185">Reference proteome</keyword>
<dbReference type="Proteomes" id="UP000054870">
    <property type="component" value="Unassembled WGS sequence"/>
</dbReference>
<feature type="domain" description="Potassium channel" evidence="2">
    <location>
        <begin position="42"/>
        <end position="114"/>
    </location>
</feature>
<dbReference type="OrthoDB" id="9799090at2"/>
<feature type="transmembrane region" description="Helical" evidence="1">
    <location>
        <begin position="63"/>
        <end position="81"/>
    </location>
</feature>
<dbReference type="Gene3D" id="1.10.287.70">
    <property type="match status" value="1"/>
</dbReference>
<evidence type="ECO:0000313" key="4">
    <source>
        <dbReference type="Proteomes" id="UP000054870"/>
    </source>
</evidence>
<evidence type="ECO:0000259" key="2">
    <source>
        <dbReference type="Pfam" id="PF07885"/>
    </source>
</evidence>
<evidence type="ECO:0000256" key="1">
    <source>
        <dbReference type="SAM" id="Phobius"/>
    </source>
</evidence>
<gene>
    <name evidence="3" type="ORF">AWB75_02347</name>
</gene>
<keyword evidence="1" id="KW-0472">Membrane</keyword>
<keyword evidence="1" id="KW-0812">Transmembrane</keyword>
<dbReference type="Pfam" id="PF07885">
    <property type="entry name" value="Ion_trans_2"/>
    <property type="match status" value="1"/>
</dbReference>
<feature type="transmembrane region" description="Helical" evidence="1">
    <location>
        <begin position="93"/>
        <end position="117"/>
    </location>
</feature>
<protein>
    <submittedName>
        <fullName evidence="3">Ion channel</fullName>
    </submittedName>
</protein>
<dbReference type="SUPFAM" id="SSF81324">
    <property type="entry name" value="Voltage-gated potassium channels"/>
    <property type="match status" value="1"/>
</dbReference>
<comment type="caution">
    <text evidence="3">The sequence shown here is derived from an EMBL/GenBank/DDBJ whole genome shotgun (WGS) entry which is preliminary data.</text>
</comment>
<dbReference type="AlphaFoldDB" id="A0A158AL08"/>
<proteinExistence type="predicted"/>
<accession>A0A158AL08</accession>